<reference evidence="2 4" key="1">
    <citation type="submission" date="2009-11" db="EMBL/GenBank/DDBJ databases">
        <authorList>
            <person name="Weinstock G."/>
            <person name="Sodergren E."/>
            <person name="Clifton S."/>
            <person name="Fulton L."/>
            <person name="Fulton B."/>
            <person name="Courtney L."/>
            <person name="Fronick C."/>
            <person name="Harrison M."/>
            <person name="Strong C."/>
            <person name="Farmer C."/>
            <person name="Delahaunty K."/>
            <person name="Markovic C."/>
            <person name="Hall O."/>
            <person name="Minx P."/>
            <person name="Tomlinson C."/>
            <person name="Mitreva M."/>
            <person name="Nelson J."/>
            <person name="Hou S."/>
            <person name="Wollam A."/>
            <person name="Pepin K.H."/>
            <person name="Johnson M."/>
            <person name="Bhonagiri V."/>
            <person name="Nash W.E."/>
            <person name="Warren W."/>
            <person name="Chinwalla A."/>
            <person name="Mardis E.R."/>
            <person name="Wilson R.K."/>
        </authorList>
    </citation>
    <scope>NUCLEOTIDE SEQUENCE [LARGE SCALE GENOMIC DNA]</scope>
    <source>
        <strain evidence="2 4">DSM 20093</strain>
    </source>
</reference>
<evidence type="ECO:0000313" key="3">
    <source>
        <dbReference type="EMBL" id="KFI58724.1"/>
    </source>
</evidence>
<keyword evidence="5" id="KW-1185">Reference proteome</keyword>
<feature type="region of interest" description="Disordered" evidence="1">
    <location>
        <begin position="69"/>
        <end position="98"/>
    </location>
</feature>
<accession>D1NSL4</accession>
<evidence type="ECO:0000313" key="5">
    <source>
        <dbReference type="Proteomes" id="UP000029074"/>
    </source>
</evidence>
<dbReference type="AlphaFoldDB" id="D1NSL4"/>
<protein>
    <submittedName>
        <fullName evidence="2">Uncharacterized protein</fullName>
    </submittedName>
</protein>
<dbReference type="STRING" id="561180.BIFGAL_02772"/>
<dbReference type="EMBL" id="ABXB03000001">
    <property type="protein sequence ID" value="EFA23666.1"/>
    <property type="molecule type" value="Genomic_DNA"/>
</dbReference>
<dbReference type="EMBL" id="JGYW01000005">
    <property type="protein sequence ID" value="KFI58724.1"/>
    <property type="molecule type" value="Genomic_DNA"/>
</dbReference>
<evidence type="ECO:0000313" key="4">
    <source>
        <dbReference type="Proteomes" id="UP000003656"/>
    </source>
</evidence>
<dbReference type="Proteomes" id="UP000003656">
    <property type="component" value="Unassembled WGS sequence"/>
</dbReference>
<gene>
    <name evidence="3" type="ORF">BGLCM_1556</name>
    <name evidence="2" type="ORF">BIFGAL_02772</name>
</gene>
<evidence type="ECO:0000256" key="1">
    <source>
        <dbReference type="SAM" id="MobiDB-lite"/>
    </source>
</evidence>
<name>D1NSL4_9BIFI</name>
<proteinExistence type="predicted"/>
<reference evidence="3 5" key="2">
    <citation type="submission" date="2014-03" db="EMBL/GenBank/DDBJ databases">
        <title>Genomics of Bifidobacteria.</title>
        <authorList>
            <person name="Ventura M."/>
            <person name="Milani C."/>
            <person name="Lugli G.A."/>
        </authorList>
    </citation>
    <scope>NUCLEOTIDE SEQUENCE [LARGE SCALE GENOMIC DNA]</scope>
    <source>
        <strain evidence="3 5">LMG 11596</strain>
    </source>
</reference>
<evidence type="ECO:0000313" key="2">
    <source>
        <dbReference type="EMBL" id="EFA23666.1"/>
    </source>
</evidence>
<feature type="compositionally biased region" description="Polar residues" evidence="1">
    <location>
        <begin position="76"/>
        <end position="98"/>
    </location>
</feature>
<dbReference type="Proteomes" id="UP000029074">
    <property type="component" value="Unassembled WGS sequence"/>
</dbReference>
<feature type="region of interest" description="Disordered" evidence="1">
    <location>
        <begin position="1"/>
        <end position="31"/>
    </location>
</feature>
<sequence>MGTTHTHAHGMDHGTQPAHQPHLHKPTPPESLREHLPLLVISAIPGGFYDDYTRNQALDIDVYAPTLQRPWKPYKPSNQASPPCKATATNWATWTHPH</sequence>
<organism evidence="2 4">
    <name type="scientific">Bifidobacterium gallicum DSM 20093 = LMG 11596</name>
    <dbReference type="NCBI Taxonomy" id="561180"/>
    <lineage>
        <taxon>Bacteria</taxon>
        <taxon>Bacillati</taxon>
        <taxon>Actinomycetota</taxon>
        <taxon>Actinomycetes</taxon>
        <taxon>Bifidobacteriales</taxon>
        <taxon>Bifidobacteriaceae</taxon>
        <taxon>Bifidobacterium</taxon>
    </lineage>
</organism>
<comment type="caution">
    <text evidence="2">The sequence shown here is derived from an EMBL/GenBank/DDBJ whole genome shotgun (WGS) entry which is preliminary data.</text>
</comment>